<dbReference type="InterPro" id="IPR016032">
    <property type="entry name" value="Sig_transdc_resp-reg_C-effctor"/>
</dbReference>
<dbReference type="CDD" id="cd06170">
    <property type="entry name" value="LuxR_C_like"/>
    <property type="match status" value="1"/>
</dbReference>
<dbReference type="EMBL" id="BAABID010000007">
    <property type="protein sequence ID" value="GAA4725293.1"/>
    <property type="molecule type" value="Genomic_DNA"/>
</dbReference>
<keyword evidence="2" id="KW-0805">Transcription regulation</keyword>
<organism evidence="8 9">
    <name type="scientific">Isoptericola chiayiensis</name>
    <dbReference type="NCBI Taxonomy" id="579446"/>
    <lineage>
        <taxon>Bacteria</taxon>
        <taxon>Bacillati</taxon>
        <taxon>Actinomycetota</taxon>
        <taxon>Actinomycetes</taxon>
        <taxon>Micrococcales</taxon>
        <taxon>Promicromonosporaceae</taxon>
        <taxon>Isoptericola</taxon>
    </lineage>
</organism>
<dbReference type="Gene3D" id="1.10.10.10">
    <property type="entry name" value="Winged helix-like DNA-binding domain superfamily/Winged helix DNA-binding domain"/>
    <property type="match status" value="1"/>
</dbReference>
<dbReference type="InterPro" id="IPR001789">
    <property type="entry name" value="Sig_transdc_resp-reg_receiver"/>
</dbReference>
<evidence type="ECO:0000313" key="9">
    <source>
        <dbReference type="Proteomes" id="UP001500956"/>
    </source>
</evidence>
<accession>A0ABP8YAD6</accession>
<reference evidence="9" key="1">
    <citation type="journal article" date="2019" name="Int. J. Syst. Evol. Microbiol.">
        <title>The Global Catalogue of Microorganisms (GCM) 10K type strain sequencing project: providing services to taxonomists for standard genome sequencing and annotation.</title>
        <authorList>
            <consortium name="The Broad Institute Genomics Platform"/>
            <consortium name="The Broad Institute Genome Sequencing Center for Infectious Disease"/>
            <person name="Wu L."/>
            <person name="Ma J."/>
        </authorList>
    </citation>
    <scope>NUCLEOTIDE SEQUENCE [LARGE SCALE GENOMIC DNA]</scope>
    <source>
        <strain evidence="9">JCM 18063</strain>
    </source>
</reference>
<keyword evidence="3" id="KW-0238">DNA-binding</keyword>
<dbReference type="Proteomes" id="UP001500956">
    <property type="component" value="Unassembled WGS sequence"/>
</dbReference>
<evidence type="ECO:0000259" key="7">
    <source>
        <dbReference type="PROSITE" id="PS50110"/>
    </source>
</evidence>
<dbReference type="PROSITE" id="PS50043">
    <property type="entry name" value="HTH_LUXR_2"/>
    <property type="match status" value="1"/>
</dbReference>
<name>A0ABP8YAD6_9MICO</name>
<dbReference type="InterPro" id="IPR058245">
    <property type="entry name" value="NreC/VraR/RcsB-like_REC"/>
</dbReference>
<feature type="domain" description="Response regulatory" evidence="7">
    <location>
        <begin position="2"/>
        <end position="115"/>
    </location>
</feature>
<dbReference type="SMART" id="SM00421">
    <property type="entry name" value="HTH_LUXR"/>
    <property type="match status" value="1"/>
</dbReference>
<feature type="domain" description="HTH luxR-type" evidence="6">
    <location>
        <begin position="144"/>
        <end position="209"/>
    </location>
</feature>
<dbReference type="InterPro" id="IPR000792">
    <property type="entry name" value="Tscrpt_reg_LuxR_C"/>
</dbReference>
<sequence length="216" mass="22664">MRVLTVDDNALIRLGVRAALETFDDVESVAETDDPDVALTAVADGAVDVVLLDVRMPKVSGLDLLPGLVEHATVVMLTHTEDSEVLQEAMSAGAAGYIVHGSLSPEEMLNVLRLCAAGSQVVTGVPARWHAGRGGEAGGADSASARERFGLSPREHEVMEAIARGRVNAEIARELVLSEKTVKNHVNSIFAKLAVASRGQAIARWRDAVDGVGPGA</sequence>
<dbReference type="SUPFAM" id="SSF46894">
    <property type="entry name" value="C-terminal effector domain of the bipartite response regulators"/>
    <property type="match status" value="1"/>
</dbReference>
<dbReference type="Gene3D" id="3.40.50.2300">
    <property type="match status" value="1"/>
</dbReference>
<proteinExistence type="predicted"/>
<evidence type="ECO:0000256" key="2">
    <source>
        <dbReference type="ARBA" id="ARBA00023015"/>
    </source>
</evidence>
<dbReference type="PRINTS" id="PR00038">
    <property type="entry name" value="HTHLUXR"/>
</dbReference>
<keyword evidence="4" id="KW-0804">Transcription</keyword>
<dbReference type="InterPro" id="IPR039420">
    <property type="entry name" value="WalR-like"/>
</dbReference>
<dbReference type="CDD" id="cd17535">
    <property type="entry name" value="REC_NarL-like"/>
    <property type="match status" value="1"/>
</dbReference>
<comment type="caution">
    <text evidence="8">The sequence shown here is derived from an EMBL/GenBank/DDBJ whole genome shotgun (WGS) entry which is preliminary data.</text>
</comment>
<dbReference type="SMART" id="SM00448">
    <property type="entry name" value="REC"/>
    <property type="match status" value="1"/>
</dbReference>
<evidence type="ECO:0000259" key="6">
    <source>
        <dbReference type="PROSITE" id="PS50043"/>
    </source>
</evidence>
<feature type="modified residue" description="4-aspartylphosphate" evidence="5">
    <location>
        <position position="53"/>
    </location>
</feature>
<dbReference type="Pfam" id="PF00196">
    <property type="entry name" value="GerE"/>
    <property type="match status" value="1"/>
</dbReference>
<dbReference type="Pfam" id="PF00072">
    <property type="entry name" value="Response_reg"/>
    <property type="match status" value="1"/>
</dbReference>
<evidence type="ECO:0000256" key="4">
    <source>
        <dbReference type="ARBA" id="ARBA00023163"/>
    </source>
</evidence>
<dbReference type="PROSITE" id="PS50110">
    <property type="entry name" value="RESPONSE_REGULATORY"/>
    <property type="match status" value="1"/>
</dbReference>
<keyword evidence="9" id="KW-1185">Reference proteome</keyword>
<evidence type="ECO:0000313" key="8">
    <source>
        <dbReference type="EMBL" id="GAA4725293.1"/>
    </source>
</evidence>
<keyword evidence="1 5" id="KW-0597">Phosphoprotein</keyword>
<evidence type="ECO:0000256" key="3">
    <source>
        <dbReference type="ARBA" id="ARBA00023125"/>
    </source>
</evidence>
<dbReference type="PANTHER" id="PTHR43214:SF24">
    <property type="entry name" value="TRANSCRIPTIONAL REGULATORY PROTEIN NARL-RELATED"/>
    <property type="match status" value="1"/>
</dbReference>
<evidence type="ECO:0000256" key="5">
    <source>
        <dbReference type="PROSITE-ProRule" id="PRU00169"/>
    </source>
</evidence>
<gene>
    <name evidence="8" type="ORF">GCM10023216_14520</name>
</gene>
<dbReference type="InterPro" id="IPR036388">
    <property type="entry name" value="WH-like_DNA-bd_sf"/>
</dbReference>
<evidence type="ECO:0000256" key="1">
    <source>
        <dbReference type="ARBA" id="ARBA00022553"/>
    </source>
</evidence>
<dbReference type="PANTHER" id="PTHR43214">
    <property type="entry name" value="TWO-COMPONENT RESPONSE REGULATOR"/>
    <property type="match status" value="1"/>
</dbReference>
<dbReference type="PROSITE" id="PS00622">
    <property type="entry name" value="HTH_LUXR_1"/>
    <property type="match status" value="1"/>
</dbReference>
<dbReference type="RefSeq" id="WP_172153433.1">
    <property type="nucleotide sequence ID" value="NZ_BAABID010000007.1"/>
</dbReference>
<dbReference type="InterPro" id="IPR011006">
    <property type="entry name" value="CheY-like_superfamily"/>
</dbReference>
<dbReference type="SUPFAM" id="SSF52172">
    <property type="entry name" value="CheY-like"/>
    <property type="match status" value="1"/>
</dbReference>
<protein>
    <submittedName>
        <fullName evidence="8">Response regulator transcription factor</fullName>
    </submittedName>
</protein>